<keyword evidence="9" id="KW-0472">Membrane</keyword>
<dbReference type="GO" id="GO:0046354">
    <property type="term" value="P:mannan biosynthetic process"/>
    <property type="evidence" value="ECO:0007669"/>
    <property type="project" value="TreeGrafter"/>
</dbReference>
<keyword evidence="10" id="KW-0732">Signal</keyword>
<comment type="similarity">
    <text evidence="3">Belongs to the MNN1/MNT family.</text>
</comment>
<dbReference type="OrthoDB" id="4484309at2759"/>
<feature type="chain" id="PRO_5009162422" evidence="10">
    <location>
        <begin position="21"/>
        <end position="716"/>
    </location>
</feature>
<evidence type="ECO:0000256" key="3">
    <source>
        <dbReference type="ARBA" id="ARBA00009105"/>
    </source>
</evidence>
<accession>A0A1E4RP30</accession>
<keyword evidence="8" id="KW-0333">Golgi apparatus</keyword>
<comment type="subcellular location">
    <subcellularLocation>
        <location evidence="1">Golgi apparatus membrane</location>
        <topology evidence="1">Single-pass type II membrane protein</topology>
    </subcellularLocation>
</comment>
<evidence type="ECO:0000256" key="9">
    <source>
        <dbReference type="ARBA" id="ARBA00023136"/>
    </source>
</evidence>
<evidence type="ECO:0000256" key="1">
    <source>
        <dbReference type="ARBA" id="ARBA00004323"/>
    </source>
</evidence>
<keyword evidence="4 11" id="KW-0808">Transferase</keyword>
<dbReference type="EMBL" id="KV454539">
    <property type="protein sequence ID" value="ODV69009.1"/>
    <property type="molecule type" value="Genomic_DNA"/>
</dbReference>
<dbReference type="InterPro" id="IPR029044">
    <property type="entry name" value="Nucleotide-diphossugar_trans"/>
</dbReference>
<evidence type="ECO:0000256" key="10">
    <source>
        <dbReference type="SAM" id="SignalP"/>
    </source>
</evidence>
<dbReference type="Proteomes" id="UP000095085">
    <property type="component" value="Unassembled WGS sequence"/>
</dbReference>
<comment type="pathway">
    <text evidence="2">Protein modification; protein glycosylation.</text>
</comment>
<dbReference type="GO" id="GO:0000139">
    <property type="term" value="C:Golgi membrane"/>
    <property type="evidence" value="ECO:0007669"/>
    <property type="project" value="UniProtKB-SubCell"/>
</dbReference>
<evidence type="ECO:0000256" key="8">
    <source>
        <dbReference type="ARBA" id="ARBA00023034"/>
    </source>
</evidence>
<sequence>MILLAFIAVTIIFNVALYRANNESVPNKVSSHLESYTVGNKAIQNNIDQVDSQDYIDSLTKEITETHQQDILEKLKQELKTKYEKKYTSELKASIEKEYEPKFKNELRNSINELYSKKYFDEQVRSYQLIENLKTDYIEQHKDVLKDFSIISSFKEVINEIPALDSNFDLQSKIDTKLDEFVNKKKYFSYIIEDLLLANGPKSDKLSDEERGEDLIGRFYRDVVPPYSEEKLRSHIHLKEDKFNDLKSKHENLLRLLKELPPPPSHVAHGNGIMISGGGIYFPGALVTIGQIREMGSKLPIEVIINTQEEYDKDICENLLPNQFNAHCIIIENEIGSDLLKKLNLKKFQMKVLGFLVSRFDNVIALDADSLPLKNVDTLFELDPFLNTKFVLWPDIWHKQVAPQYYEIANIKLGHPIHRDGIANDASYIDYLKQDHYKKVSLHDLEGAPPSMSVESGQLVFSRHFHWRSLILTLYYNIYGPSHYYRLLHLGVPGEGDRETFVPALHALNEPYHVVNHDSWLAGYRRDDGFFKETTIVQADPQQNLKFFNDWKDWLKSKKLDTRLWPFQANAYTQKLLDDFKKEKQIIKSDGKDSAGLITYQMPDVFFLHVHGAKVNPVLDSAQDGYEGVFKHRSLGLPDAYKDSFSKTDWELKFHTISKWIACHGIRSQSFWDNVAKMPQLQVCDKVSKFVDFLKKDSKDLKAGNLKYLVFPDTKK</sequence>
<evidence type="ECO:0000256" key="6">
    <source>
        <dbReference type="ARBA" id="ARBA00022968"/>
    </source>
</evidence>
<keyword evidence="6" id="KW-0735">Signal-anchor</keyword>
<keyword evidence="12" id="KW-1185">Reference proteome</keyword>
<evidence type="ECO:0000256" key="4">
    <source>
        <dbReference type="ARBA" id="ARBA00022679"/>
    </source>
</evidence>
<dbReference type="InterPro" id="IPR022751">
    <property type="entry name" value="Alpha_mannosyltransferase"/>
</dbReference>
<name>A0A1E4RP30_9ASCO</name>
<dbReference type="RefSeq" id="XP_020078076.1">
    <property type="nucleotide sequence ID" value="XM_020222164.1"/>
</dbReference>
<organism evidence="11 12">
    <name type="scientific">Hyphopichia burtonii NRRL Y-1933</name>
    <dbReference type="NCBI Taxonomy" id="984485"/>
    <lineage>
        <taxon>Eukaryota</taxon>
        <taxon>Fungi</taxon>
        <taxon>Dikarya</taxon>
        <taxon>Ascomycota</taxon>
        <taxon>Saccharomycotina</taxon>
        <taxon>Pichiomycetes</taxon>
        <taxon>Debaryomycetaceae</taxon>
        <taxon>Hyphopichia</taxon>
    </lineage>
</organism>
<keyword evidence="7" id="KW-1133">Transmembrane helix</keyword>
<protein>
    <submittedName>
        <fullName evidence="11">Nucleotide-diphospho-sugar transferase</fullName>
    </submittedName>
</protein>
<dbReference type="Gene3D" id="3.90.550.10">
    <property type="entry name" value="Spore Coat Polysaccharide Biosynthesis Protein SpsA, Chain A"/>
    <property type="match status" value="1"/>
</dbReference>
<dbReference type="SUPFAM" id="SSF53448">
    <property type="entry name" value="Nucleotide-diphospho-sugar transferases"/>
    <property type="match status" value="1"/>
</dbReference>
<dbReference type="PANTHER" id="PTHR31646:SF1">
    <property type="entry name" value="ALPHA-1,2-MANNOSYLTRANSFERASE MNN2"/>
    <property type="match status" value="1"/>
</dbReference>
<proteinExistence type="inferred from homology"/>
<evidence type="ECO:0000256" key="2">
    <source>
        <dbReference type="ARBA" id="ARBA00004922"/>
    </source>
</evidence>
<evidence type="ECO:0000313" key="12">
    <source>
        <dbReference type="Proteomes" id="UP000095085"/>
    </source>
</evidence>
<dbReference type="Pfam" id="PF11051">
    <property type="entry name" value="Mannosyl_trans3"/>
    <property type="match status" value="1"/>
</dbReference>
<reference evidence="12" key="1">
    <citation type="submission" date="2016-05" db="EMBL/GenBank/DDBJ databases">
        <title>Comparative genomics of biotechnologically important yeasts.</title>
        <authorList>
            <consortium name="DOE Joint Genome Institute"/>
            <person name="Riley R."/>
            <person name="Haridas S."/>
            <person name="Wolfe K.H."/>
            <person name="Lopes M.R."/>
            <person name="Hittinger C.T."/>
            <person name="Goker M."/>
            <person name="Salamov A."/>
            <person name="Wisecaver J."/>
            <person name="Long T.M."/>
            <person name="Aerts A.L."/>
            <person name="Barry K."/>
            <person name="Choi C."/>
            <person name="Clum A."/>
            <person name="Coughlan A.Y."/>
            <person name="Deshpande S."/>
            <person name="Douglass A.P."/>
            <person name="Hanson S.J."/>
            <person name="Klenk H.-P."/>
            <person name="Labutti K."/>
            <person name="Lapidus A."/>
            <person name="Lindquist E."/>
            <person name="Lipzen A."/>
            <person name="Meier-Kolthoff J.P."/>
            <person name="Ohm R.A."/>
            <person name="Otillar R.P."/>
            <person name="Pangilinan J."/>
            <person name="Peng Y."/>
            <person name="Rokas A."/>
            <person name="Rosa C.A."/>
            <person name="Scheuner C."/>
            <person name="Sibirny A.A."/>
            <person name="Slot J.C."/>
            <person name="Stielow J.B."/>
            <person name="Sun H."/>
            <person name="Kurtzman C.P."/>
            <person name="Blackwell M."/>
            <person name="Grigoriev I.V."/>
            <person name="Jeffries T.W."/>
        </authorList>
    </citation>
    <scope>NUCLEOTIDE SEQUENCE [LARGE SCALE GENOMIC DNA]</scope>
    <source>
        <strain evidence="12">NRRL Y-1933</strain>
    </source>
</reference>
<dbReference type="GO" id="GO:0000026">
    <property type="term" value="F:alpha-1,2-mannosyltransferase activity"/>
    <property type="evidence" value="ECO:0007669"/>
    <property type="project" value="TreeGrafter"/>
</dbReference>
<gene>
    <name evidence="11" type="ORF">HYPBUDRAFT_156011</name>
</gene>
<dbReference type="GeneID" id="30996713"/>
<feature type="signal peptide" evidence="10">
    <location>
        <begin position="1"/>
        <end position="20"/>
    </location>
</feature>
<evidence type="ECO:0000256" key="7">
    <source>
        <dbReference type="ARBA" id="ARBA00022989"/>
    </source>
</evidence>
<dbReference type="STRING" id="984485.A0A1E4RP30"/>
<evidence type="ECO:0000313" key="11">
    <source>
        <dbReference type="EMBL" id="ODV69009.1"/>
    </source>
</evidence>
<dbReference type="PANTHER" id="PTHR31646">
    <property type="entry name" value="ALPHA-1,2-MANNOSYLTRANSFERASE MNN2"/>
    <property type="match status" value="1"/>
</dbReference>
<dbReference type="AlphaFoldDB" id="A0A1E4RP30"/>
<keyword evidence="5" id="KW-0812">Transmembrane</keyword>
<evidence type="ECO:0000256" key="5">
    <source>
        <dbReference type="ARBA" id="ARBA00022692"/>
    </source>
</evidence>
<dbReference type="UniPathway" id="UPA00378"/>